<evidence type="ECO:0000313" key="2">
    <source>
        <dbReference type="EMBL" id="JAD55278.1"/>
    </source>
</evidence>
<protein>
    <submittedName>
        <fullName evidence="2">Uncharacterized protein</fullName>
    </submittedName>
</protein>
<organism evidence="2">
    <name type="scientific">Arundo donax</name>
    <name type="common">Giant reed</name>
    <name type="synonym">Donax arundinaceus</name>
    <dbReference type="NCBI Taxonomy" id="35708"/>
    <lineage>
        <taxon>Eukaryota</taxon>
        <taxon>Viridiplantae</taxon>
        <taxon>Streptophyta</taxon>
        <taxon>Embryophyta</taxon>
        <taxon>Tracheophyta</taxon>
        <taxon>Spermatophyta</taxon>
        <taxon>Magnoliopsida</taxon>
        <taxon>Liliopsida</taxon>
        <taxon>Poales</taxon>
        <taxon>Poaceae</taxon>
        <taxon>PACMAD clade</taxon>
        <taxon>Arundinoideae</taxon>
        <taxon>Arundineae</taxon>
        <taxon>Arundo</taxon>
    </lineage>
</organism>
<reference evidence="2" key="1">
    <citation type="submission" date="2014-09" db="EMBL/GenBank/DDBJ databases">
        <authorList>
            <person name="Magalhaes I.L.F."/>
            <person name="Oliveira U."/>
            <person name="Santos F.R."/>
            <person name="Vidigal T.H.D.A."/>
            <person name="Brescovit A.D."/>
            <person name="Santos A.J."/>
        </authorList>
    </citation>
    <scope>NUCLEOTIDE SEQUENCE</scope>
    <source>
        <tissue evidence="2">Shoot tissue taken approximately 20 cm above the soil surface</tissue>
    </source>
</reference>
<dbReference type="AlphaFoldDB" id="A0A0A9AZF9"/>
<reference evidence="2" key="2">
    <citation type="journal article" date="2015" name="Data Brief">
        <title>Shoot transcriptome of the giant reed, Arundo donax.</title>
        <authorList>
            <person name="Barrero R.A."/>
            <person name="Guerrero F.D."/>
            <person name="Moolhuijzen P."/>
            <person name="Goolsby J.A."/>
            <person name="Tidwell J."/>
            <person name="Bellgard S.E."/>
            <person name="Bellgard M.I."/>
        </authorList>
    </citation>
    <scope>NUCLEOTIDE SEQUENCE</scope>
    <source>
        <tissue evidence="2">Shoot tissue taken approximately 20 cm above the soil surface</tissue>
    </source>
</reference>
<accession>A0A0A9AZF9</accession>
<evidence type="ECO:0000256" key="1">
    <source>
        <dbReference type="SAM" id="MobiDB-lite"/>
    </source>
</evidence>
<dbReference type="EMBL" id="GBRH01242617">
    <property type="protein sequence ID" value="JAD55278.1"/>
    <property type="molecule type" value="Transcribed_RNA"/>
</dbReference>
<proteinExistence type="predicted"/>
<feature type="region of interest" description="Disordered" evidence="1">
    <location>
        <begin position="1"/>
        <end position="24"/>
    </location>
</feature>
<feature type="region of interest" description="Disordered" evidence="1">
    <location>
        <begin position="50"/>
        <end position="72"/>
    </location>
</feature>
<sequence length="72" mass="8014">MFGFQASVDFQPTKTEEPKPPNSPIRFLTHWPPWPMAHLTHLCLLPYTHDPGPSSAATPTQTSFMPPHSSTS</sequence>
<name>A0A0A9AZF9_ARUDO</name>
<feature type="compositionally biased region" description="Polar residues" evidence="1">
    <location>
        <begin position="55"/>
        <end position="72"/>
    </location>
</feature>